<proteinExistence type="predicted"/>
<comment type="caution">
    <text evidence="1">The sequence shown here is derived from an EMBL/GenBank/DDBJ whole genome shotgun (WGS) entry which is preliminary data.</text>
</comment>
<dbReference type="EMBL" id="DXEZ01000184">
    <property type="protein sequence ID" value="HIX54690.1"/>
    <property type="molecule type" value="Genomic_DNA"/>
</dbReference>
<evidence type="ECO:0000313" key="2">
    <source>
        <dbReference type="Proteomes" id="UP000824156"/>
    </source>
</evidence>
<dbReference type="Proteomes" id="UP000824156">
    <property type="component" value="Unassembled WGS sequence"/>
</dbReference>
<sequence length="130" mass="13599">TGAGGVIGWTDSSVEGLISFNSEVINEKSGNIGRIAANMASAGGQIAQGVNCWASSTVKLNNGGTVVLEKDMTIGAITVANSPYDGETKQSSFLGEVNNYQQVLGWEMGEGKPWSSTLVNGMPQLSWENK</sequence>
<feature type="non-terminal residue" evidence="1">
    <location>
        <position position="1"/>
    </location>
</feature>
<dbReference type="AlphaFoldDB" id="A0A9D1W939"/>
<reference evidence="1" key="2">
    <citation type="submission" date="2021-04" db="EMBL/GenBank/DDBJ databases">
        <authorList>
            <person name="Gilroy R."/>
        </authorList>
    </citation>
    <scope>NUCLEOTIDE SEQUENCE</scope>
    <source>
        <strain evidence="1">1719</strain>
    </source>
</reference>
<reference evidence="1" key="1">
    <citation type="journal article" date="2021" name="PeerJ">
        <title>Extensive microbial diversity within the chicken gut microbiome revealed by metagenomics and culture.</title>
        <authorList>
            <person name="Gilroy R."/>
            <person name="Ravi A."/>
            <person name="Getino M."/>
            <person name="Pursley I."/>
            <person name="Horton D.L."/>
            <person name="Alikhan N.F."/>
            <person name="Baker D."/>
            <person name="Gharbi K."/>
            <person name="Hall N."/>
            <person name="Watson M."/>
            <person name="Adriaenssens E.M."/>
            <person name="Foster-Nyarko E."/>
            <person name="Jarju S."/>
            <person name="Secka A."/>
            <person name="Antonio M."/>
            <person name="Oren A."/>
            <person name="Chaudhuri R.R."/>
            <person name="La Ragione R."/>
            <person name="Hildebrand F."/>
            <person name="Pallen M.J."/>
        </authorList>
    </citation>
    <scope>NUCLEOTIDE SEQUENCE</scope>
    <source>
        <strain evidence="1">1719</strain>
    </source>
</reference>
<accession>A0A9D1W939</accession>
<protein>
    <submittedName>
        <fullName evidence="1">Uncharacterized protein</fullName>
    </submittedName>
</protein>
<name>A0A9D1W939_9SPHI</name>
<evidence type="ECO:0000313" key="1">
    <source>
        <dbReference type="EMBL" id="HIX54690.1"/>
    </source>
</evidence>
<organism evidence="1 2">
    <name type="scientific">Candidatus Sphingobacterium stercoripullorum</name>
    <dbReference type="NCBI Taxonomy" id="2838759"/>
    <lineage>
        <taxon>Bacteria</taxon>
        <taxon>Pseudomonadati</taxon>
        <taxon>Bacteroidota</taxon>
        <taxon>Sphingobacteriia</taxon>
        <taxon>Sphingobacteriales</taxon>
        <taxon>Sphingobacteriaceae</taxon>
        <taxon>Sphingobacterium</taxon>
    </lineage>
</organism>
<gene>
    <name evidence="1" type="ORF">H9853_06665</name>
</gene>